<dbReference type="InterPro" id="IPR027806">
    <property type="entry name" value="HARBI1_dom"/>
</dbReference>
<dbReference type="Pfam" id="PF13359">
    <property type="entry name" value="DDE_Tnp_4"/>
    <property type="match status" value="1"/>
</dbReference>
<accession>A0A813PJP1</accession>
<keyword evidence="2" id="KW-0479">Metal-binding</keyword>
<keyword evidence="5" id="KW-1185">Reference proteome</keyword>
<dbReference type="AlphaFoldDB" id="A0A813PJP1"/>
<proteinExistence type="predicted"/>
<feature type="domain" description="DDE Tnp4" evidence="3">
    <location>
        <begin position="5"/>
        <end position="66"/>
    </location>
</feature>
<evidence type="ECO:0000313" key="4">
    <source>
        <dbReference type="EMBL" id="CAF0753842.1"/>
    </source>
</evidence>
<comment type="caution">
    <text evidence="4">The sequence shown here is derived from an EMBL/GenBank/DDBJ whole genome shotgun (WGS) entry which is preliminary data.</text>
</comment>
<evidence type="ECO:0000256" key="1">
    <source>
        <dbReference type="ARBA" id="ARBA00001968"/>
    </source>
</evidence>
<reference evidence="4" key="1">
    <citation type="submission" date="2021-02" db="EMBL/GenBank/DDBJ databases">
        <authorList>
            <person name="Nowell W R."/>
        </authorList>
    </citation>
    <scope>NUCLEOTIDE SEQUENCE</scope>
    <source>
        <strain evidence="4">Ploen Becks lab</strain>
    </source>
</reference>
<sequence>MPSYLKGKPQHSFEEANSSRLITKIIWFIEAANGRLKRWKYLSNIVPNRDIKTIEKDYKFVCALINKYRPQLASTNDSEKVDLYKQMVVFKSFG</sequence>
<evidence type="ECO:0000313" key="5">
    <source>
        <dbReference type="Proteomes" id="UP000663879"/>
    </source>
</evidence>
<name>A0A813PJP1_9BILA</name>
<comment type="cofactor">
    <cofactor evidence="1">
        <name>a divalent metal cation</name>
        <dbReference type="ChEBI" id="CHEBI:60240"/>
    </cofactor>
</comment>
<evidence type="ECO:0000259" key="3">
    <source>
        <dbReference type="Pfam" id="PF13359"/>
    </source>
</evidence>
<protein>
    <recommendedName>
        <fullName evidence="3">DDE Tnp4 domain-containing protein</fullName>
    </recommendedName>
</protein>
<dbReference type="Proteomes" id="UP000663879">
    <property type="component" value="Unassembled WGS sequence"/>
</dbReference>
<organism evidence="4 5">
    <name type="scientific">Brachionus calyciflorus</name>
    <dbReference type="NCBI Taxonomy" id="104777"/>
    <lineage>
        <taxon>Eukaryota</taxon>
        <taxon>Metazoa</taxon>
        <taxon>Spiralia</taxon>
        <taxon>Gnathifera</taxon>
        <taxon>Rotifera</taxon>
        <taxon>Eurotatoria</taxon>
        <taxon>Monogononta</taxon>
        <taxon>Pseudotrocha</taxon>
        <taxon>Ploima</taxon>
        <taxon>Brachionidae</taxon>
        <taxon>Brachionus</taxon>
    </lineage>
</organism>
<evidence type="ECO:0000256" key="2">
    <source>
        <dbReference type="ARBA" id="ARBA00022723"/>
    </source>
</evidence>
<dbReference type="EMBL" id="CAJNOC010000385">
    <property type="protein sequence ID" value="CAF0753842.1"/>
    <property type="molecule type" value="Genomic_DNA"/>
</dbReference>
<dbReference type="OrthoDB" id="10049726at2759"/>
<gene>
    <name evidence="4" type="ORF">OXX778_LOCUS4063</name>
</gene>
<dbReference type="GO" id="GO:0046872">
    <property type="term" value="F:metal ion binding"/>
    <property type="evidence" value="ECO:0007669"/>
    <property type="project" value="UniProtKB-KW"/>
</dbReference>